<reference evidence="1" key="1">
    <citation type="submission" date="2018-12" db="EMBL/GenBank/DDBJ databases">
        <title>Novel natural products biosynthetic potential of the class Ktedonobacteria.</title>
        <authorList>
            <person name="Zheng Y."/>
            <person name="Saitou A."/>
            <person name="Wang C.M."/>
            <person name="Toyoda A."/>
            <person name="Minakuchi Y."/>
            <person name="Sekiguchi Y."/>
            <person name="Ueda K."/>
            <person name="Takano H."/>
            <person name="Sakai Y."/>
            <person name="Yokota A."/>
            <person name="Yabe S."/>
        </authorList>
    </citation>
    <scope>NUCLEOTIDE SEQUENCE</scope>
    <source>
        <strain evidence="1">A3-2</strain>
    </source>
</reference>
<evidence type="ECO:0000313" key="1">
    <source>
        <dbReference type="EMBL" id="BBH95702.1"/>
    </source>
</evidence>
<name>A0A455T8A8_9CHLR</name>
<dbReference type="AlphaFoldDB" id="A0A455T8A8"/>
<protein>
    <submittedName>
        <fullName evidence="1">Uncharacterized protein</fullName>
    </submittedName>
</protein>
<sequence>MLLRHPATRFFLLIGHYLINIERIVPSTSKRYVLCTDAATAYYSRRCHTVEDQYN</sequence>
<dbReference type="EMBL" id="AP019377">
    <property type="protein sequence ID" value="BBH95702.1"/>
    <property type="molecule type" value="Genomic_DNA"/>
</dbReference>
<gene>
    <name evidence="1" type="ORF">KTA_39010</name>
</gene>
<accession>A0A455T8A8</accession>
<organism evidence="1">
    <name type="scientific">Thermogemmatispora argillosa</name>
    <dbReference type="NCBI Taxonomy" id="2045280"/>
    <lineage>
        <taxon>Bacteria</taxon>
        <taxon>Bacillati</taxon>
        <taxon>Chloroflexota</taxon>
        <taxon>Ktedonobacteria</taxon>
        <taxon>Thermogemmatisporales</taxon>
        <taxon>Thermogemmatisporaceae</taxon>
        <taxon>Thermogemmatispora</taxon>
    </lineage>
</organism>
<proteinExistence type="predicted"/>